<dbReference type="EMBL" id="KZ820465">
    <property type="protein sequence ID" value="PWN47324.1"/>
    <property type="molecule type" value="Genomic_DNA"/>
</dbReference>
<evidence type="ECO:0000313" key="2">
    <source>
        <dbReference type="Proteomes" id="UP000245626"/>
    </source>
</evidence>
<accession>A0ACD0NNG3</accession>
<proteinExistence type="predicted"/>
<keyword evidence="1" id="KW-0808">Transferase</keyword>
<sequence>MNRLVRSLILAASFALTLHLILSNFSANYTSTYERFQQTVSKYQHFVPQGLDDPRPSTSSHGLDRYKWRHDQAKASNQGFTGGESEHDPTRPKAAFVILVRNTELGGLMRSIQTLEWTFNSKPRNRYPYILLNDQPFTNRFKREIEAVVSSSVQYGELEEGSWGMPEWINRTLAEKKWEKAKKSGMIYGGSESYRNMCRFQSGFFWRHPLLDGLEYYWRIEPDVRYFCDLEDFDPFRFMKEKQKKYGWVLSLHEFPYTVVTLWLQTLKWMEKNPHHIARDNALGFVTDDKRRMYNKCHFWSNFEIADLSFFRSEAYRSYFDHLDRAGGFYYERWGDAPIHSIAASMLLSKDEIHYFDNIGYFHKPYMHCPKDPPGSRPGRCACLAEESIDYDPGKFSCLYQWDELMGRDSLARQKEIYNVDWDRVDSQL</sequence>
<name>A0ACD0NNG3_9BASI</name>
<dbReference type="Proteomes" id="UP000245626">
    <property type="component" value="Unassembled WGS sequence"/>
</dbReference>
<gene>
    <name evidence="1" type="ORF">IE53DRAFT_390546</name>
</gene>
<evidence type="ECO:0000313" key="1">
    <source>
        <dbReference type="EMBL" id="PWN47324.1"/>
    </source>
</evidence>
<protein>
    <submittedName>
        <fullName evidence="1">Glycosyl transferase</fullName>
    </submittedName>
</protein>
<keyword evidence="2" id="KW-1185">Reference proteome</keyword>
<organism evidence="1 2">
    <name type="scientific">Violaceomyces palustris</name>
    <dbReference type="NCBI Taxonomy" id="1673888"/>
    <lineage>
        <taxon>Eukaryota</taxon>
        <taxon>Fungi</taxon>
        <taxon>Dikarya</taxon>
        <taxon>Basidiomycota</taxon>
        <taxon>Ustilaginomycotina</taxon>
        <taxon>Ustilaginomycetes</taxon>
        <taxon>Violaceomycetales</taxon>
        <taxon>Violaceomycetaceae</taxon>
        <taxon>Violaceomyces</taxon>
    </lineage>
</organism>
<reference evidence="1 2" key="1">
    <citation type="journal article" date="2018" name="Mol. Biol. Evol.">
        <title>Broad Genomic Sampling Reveals a Smut Pathogenic Ancestry of the Fungal Clade Ustilaginomycotina.</title>
        <authorList>
            <person name="Kijpornyongpan T."/>
            <person name="Mondo S.J."/>
            <person name="Barry K."/>
            <person name="Sandor L."/>
            <person name="Lee J."/>
            <person name="Lipzen A."/>
            <person name="Pangilinan J."/>
            <person name="LaButti K."/>
            <person name="Hainaut M."/>
            <person name="Henrissat B."/>
            <person name="Grigoriev I.V."/>
            <person name="Spatafora J.W."/>
            <person name="Aime M.C."/>
        </authorList>
    </citation>
    <scope>NUCLEOTIDE SEQUENCE [LARGE SCALE GENOMIC DNA]</scope>
    <source>
        <strain evidence="1 2">SA 807</strain>
    </source>
</reference>